<dbReference type="InterPro" id="IPR036259">
    <property type="entry name" value="MFS_trans_sf"/>
</dbReference>
<dbReference type="PANTHER" id="PTHR43385">
    <property type="entry name" value="RIBOFLAVIN TRANSPORTER RIBJ"/>
    <property type="match status" value="1"/>
</dbReference>
<feature type="transmembrane region" description="Helical" evidence="7">
    <location>
        <begin position="413"/>
        <end position="435"/>
    </location>
</feature>
<dbReference type="Proteomes" id="UP000694888">
    <property type="component" value="Unplaced"/>
</dbReference>
<evidence type="ECO:0000256" key="3">
    <source>
        <dbReference type="ARBA" id="ARBA00022692"/>
    </source>
</evidence>
<feature type="region of interest" description="Disordered" evidence="6">
    <location>
        <begin position="210"/>
        <end position="276"/>
    </location>
</feature>
<evidence type="ECO:0000256" key="1">
    <source>
        <dbReference type="ARBA" id="ARBA00004141"/>
    </source>
</evidence>
<evidence type="ECO:0000259" key="8">
    <source>
        <dbReference type="PROSITE" id="PS50850"/>
    </source>
</evidence>
<feature type="transmembrane region" description="Helical" evidence="7">
    <location>
        <begin position="383"/>
        <end position="401"/>
    </location>
</feature>
<evidence type="ECO:0000256" key="6">
    <source>
        <dbReference type="SAM" id="MobiDB-lite"/>
    </source>
</evidence>
<protein>
    <submittedName>
        <fullName evidence="10">Uncharacterized protein LOC101855877</fullName>
    </submittedName>
</protein>
<dbReference type="InterPro" id="IPR020846">
    <property type="entry name" value="MFS_dom"/>
</dbReference>
<evidence type="ECO:0000256" key="7">
    <source>
        <dbReference type="SAM" id="Phobius"/>
    </source>
</evidence>
<feature type="transmembrane region" description="Helical" evidence="7">
    <location>
        <begin position="356"/>
        <end position="377"/>
    </location>
</feature>
<organism evidence="9 10">
    <name type="scientific">Aplysia californica</name>
    <name type="common">California sea hare</name>
    <dbReference type="NCBI Taxonomy" id="6500"/>
    <lineage>
        <taxon>Eukaryota</taxon>
        <taxon>Metazoa</taxon>
        <taxon>Spiralia</taxon>
        <taxon>Lophotrochozoa</taxon>
        <taxon>Mollusca</taxon>
        <taxon>Gastropoda</taxon>
        <taxon>Heterobranchia</taxon>
        <taxon>Euthyneura</taxon>
        <taxon>Tectipleura</taxon>
        <taxon>Aplysiida</taxon>
        <taxon>Aplysioidea</taxon>
        <taxon>Aplysiidae</taxon>
        <taxon>Aplysia</taxon>
    </lineage>
</organism>
<evidence type="ECO:0000256" key="5">
    <source>
        <dbReference type="ARBA" id="ARBA00023136"/>
    </source>
</evidence>
<dbReference type="GeneID" id="101855877"/>
<feature type="transmembrane region" description="Helical" evidence="7">
    <location>
        <begin position="292"/>
        <end position="313"/>
    </location>
</feature>
<evidence type="ECO:0000256" key="4">
    <source>
        <dbReference type="ARBA" id="ARBA00022989"/>
    </source>
</evidence>
<dbReference type="RefSeq" id="XP_035826492.1">
    <property type="nucleotide sequence ID" value="XM_035970599.1"/>
</dbReference>
<reference evidence="10" key="1">
    <citation type="submission" date="2025-08" db="UniProtKB">
        <authorList>
            <consortium name="RefSeq"/>
        </authorList>
    </citation>
    <scope>IDENTIFICATION</scope>
</reference>
<gene>
    <name evidence="10" type="primary">LOC101855877</name>
</gene>
<dbReference type="SUPFAM" id="SSF103473">
    <property type="entry name" value="MFS general substrate transporter"/>
    <property type="match status" value="1"/>
</dbReference>
<evidence type="ECO:0000313" key="10">
    <source>
        <dbReference type="RefSeq" id="XP_035826492.1"/>
    </source>
</evidence>
<keyword evidence="4 7" id="KW-1133">Transmembrane helix</keyword>
<proteinExistence type="predicted"/>
<comment type="subcellular location">
    <subcellularLocation>
        <location evidence="1">Membrane</location>
        <topology evidence="1">Multi-pass membrane protein</topology>
    </subcellularLocation>
</comment>
<name>A0ABM1VVQ0_APLCA</name>
<keyword evidence="5 7" id="KW-0472">Membrane</keyword>
<keyword evidence="9" id="KW-1185">Reference proteome</keyword>
<dbReference type="PROSITE" id="PS50850">
    <property type="entry name" value="MFS"/>
    <property type="match status" value="1"/>
</dbReference>
<dbReference type="InterPro" id="IPR011701">
    <property type="entry name" value="MFS"/>
</dbReference>
<dbReference type="PANTHER" id="PTHR43385:SF1">
    <property type="entry name" value="RIBOFLAVIN TRANSPORTER RIBJ"/>
    <property type="match status" value="1"/>
</dbReference>
<keyword evidence="2" id="KW-0813">Transport</keyword>
<sequence>MVVLGGILMHLTLGTLYTFGNLSPYLTSFMREYGSAPSLTHTQCAWIFALASMGQGTSFGCISNLRDGKGVVRTDGPHIRPHVWIRYWPGLHSTAGVCNEEMAFHRKLHLPRRLTANEDNNFKVKWFPQRKGLVNGLVVAGFGGGAFIFDQVQTAFINPDNLKPLKEVGGDKHFDQASVLDRVPTVFLILGGCYSGMQLLAAPLMCNPPGYSSTQPQPEKKEPVNQGGGATRRDDDLHPPSPLLDQPNKDGREGSSSSVPATTADKADEQPCVEDTDDYTVSPRQVLKSRHFYCLWAMFFLNGMGTTFISTLYKAYGQTFIKDDTFLALVGSFAAVFNGAGRIFWGTIADKFSCRVALLCMSAAFCSLMLTMSVTSYGGKPLFFIYVCLLFGSFSGSYVLFPTATAKCFGRKSLGVNYGLVFTSQILIAPLGVFLSETLKTLIGWNGLFFFVAAFSLTSFLLAMFAFTAKDKNGKEI</sequence>
<dbReference type="InterPro" id="IPR052983">
    <property type="entry name" value="MFS_Riboflavin_Transporter"/>
</dbReference>
<evidence type="ECO:0000256" key="2">
    <source>
        <dbReference type="ARBA" id="ARBA00022448"/>
    </source>
</evidence>
<keyword evidence="3 7" id="KW-0812">Transmembrane</keyword>
<accession>A0ABM1VVQ0</accession>
<evidence type="ECO:0000313" key="9">
    <source>
        <dbReference type="Proteomes" id="UP000694888"/>
    </source>
</evidence>
<dbReference type="Gene3D" id="1.20.1250.20">
    <property type="entry name" value="MFS general substrate transporter like domains"/>
    <property type="match status" value="1"/>
</dbReference>
<feature type="transmembrane region" description="Helical" evidence="7">
    <location>
        <begin position="447"/>
        <end position="467"/>
    </location>
</feature>
<dbReference type="Pfam" id="PF07690">
    <property type="entry name" value="MFS_1"/>
    <property type="match status" value="1"/>
</dbReference>
<feature type="transmembrane region" description="Helical" evidence="7">
    <location>
        <begin position="325"/>
        <end position="344"/>
    </location>
</feature>
<feature type="domain" description="Major facilitator superfamily (MFS) profile" evidence="8">
    <location>
        <begin position="291"/>
        <end position="477"/>
    </location>
</feature>